<evidence type="ECO:0000313" key="2">
    <source>
        <dbReference type="EMBL" id="MFA9477444.1"/>
    </source>
</evidence>
<protein>
    <submittedName>
        <fullName evidence="2">Uncharacterized protein</fullName>
    </submittedName>
</protein>
<feature type="compositionally biased region" description="Basic and acidic residues" evidence="1">
    <location>
        <begin position="1"/>
        <end position="10"/>
    </location>
</feature>
<evidence type="ECO:0000313" key="3">
    <source>
        <dbReference type="Proteomes" id="UP001575105"/>
    </source>
</evidence>
<dbReference type="EMBL" id="JBGUBD010000002">
    <property type="protein sequence ID" value="MFA9477444.1"/>
    <property type="molecule type" value="Genomic_DNA"/>
</dbReference>
<gene>
    <name evidence="2" type="ORF">ACERK3_03960</name>
</gene>
<dbReference type="RefSeq" id="WP_425344368.1">
    <property type="nucleotide sequence ID" value="NZ_JBGUBD010000002.1"/>
</dbReference>
<proteinExistence type="predicted"/>
<sequence>MATHEKRILSDEELLANATPIEPDEDDEVVDMDELQPIDIDAASEPAPPGRSRRIQTFDTRVPHEDNWQRQPNITGKGAIHVKTFVAKLRLDAVEHMDEQINHWLDAHPEYEVKFVTTSVGKLIGKMTEDAMFVSVWV</sequence>
<evidence type="ECO:0000256" key="1">
    <source>
        <dbReference type="SAM" id="MobiDB-lite"/>
    </source>
</evidence>
<comment type="caution">
    <text evidence="2">The sequence shown here is derived from an EMBL/GenBank/DDBJ whole genome shotgun (WGS) entry which is preliminary data.</text>
</comment>
<name>A0ABV4U4M9_9BACT</name>
<organism evidence="2 3">
    <name type="scientific">Natronomicrosphaera hydrolytica</name>
    <dbReference type="NCBI Taxonomy" id="3242702"/>
    <lineage>
        <taxon>Bacteria</taxon>
        <taxon>Pseudomonadati</taxon>
        <taxon>Planctomycetota</taxon>
        <taxon>Phycisphaerae</taxon>
        <taxon>Phycisphaerales</taxon>
        <taxon>Phycisphaeraceae</taxon>
        <taxon>Natronomicrosphaera</taxon>
    </lineage>
</organism>
<feature type="region of interest" description="Disordered" evidence="1">
    <location>
        <begin position="1"/>
        <end position="29"/>
    </location>
</feature>
<accession>A0ABV4U4M9</accession>
<reference evidence="2 3" key="1">
    <citation type="submission" date="2024-08" db="EMBL/GenBank/DDBJ databases">
        <title>Whole-genome sequencing of halo(alkali)philic microorganisms from hypersaline lakes.</title>
        <authorList>
            <person name="Sorokin D.Y."/>
            <person name="Merkel A.Y."/>
            <person name="Messina E."/>
            <person name="Yakimov M."/>
        </authorList>
    </citation>
    <scope>NUCLEOTIDE SEQUENCE [LARGE SCALE GENOMIC DNA]</scope>
    <source>
        <strain evidence="2 3">AB-hyl4</strain>
    </source>
</reference>
<keyword evidence="3" id="KW-1185">Reference proteome</keyword>
<dbReference type="Proteomes" id="UP001575105">
    <property type="component" value="Unassembled WGS sequence"/>
</dbReference>